<evidence type="ECO:0000313" key="6">
    <source>
        <dbReference type="Proteomes" id="UP000235073"/>
    </source>
</evidence>
<sequence length="286" mass="32981">METCQHEVVNPNQGLLSFLYVHNEQSPAYIEPHWHRAVELSYTSKGSIDHFYIAGENFQTQSGQILVVNTQDIHSIRVLNYKEEPELALTITYPYPFLVGQYEDISHCQFDINHPETFSTQQKQAYNHLQDILEMIIRDFQADSPQKNLKLNLGILQVLDILVTSFLVDTVADVHKDNRLQIAERIKEIDSFLQKNYQETIGLEELAEHCHLSRSYMARFFKAHLGVTLGQYLATIRAQKARDSLIETKDCLTDIALKHGFSGLRSMNRALETNFGKTARQLRDEQ</sequence>
<dbReference type="Proteomes" id="UP000235073">
    <property type="component" value="Unassembled WGS sequence"/>
</dbReference>
<dbReference type="Gene3D" id="2.60.120.10">
    <property type="entry name" value="Jelly Rolls"/>
    <property type="match status" value="1"/>
</dbReference>
<proteinExistence type="predicted"/>
<dbReference type="SMART" id="SM00342">
    <property type="entry name" value="HTH_ARAC"/>
    <property type="match status" value="1"/>
</dbReference>
<feature type="domain" description="HTH araC/xylS-type" evidence="4">
    <location>
        <begin position="187"/>
        <end position="285"/>
    </location>
</feature>
<dbReference type="SUPFAM" id="SSF51215">
    <property type="entry name" value="Regulatory protein AraC"/>
    <property type="match status" value="1"/>
</dbReference>
<dbReference type="InterPro" id="IPR014710">
    <property type="entry name" value="RmlC-like_jellyroll"/>
</dbReference>
<dbReference type="GeneID" id="64018373"/>
<evidence type="ECO:0000313" key="5">
    <source>
        <dbReference type="EMBL" id="PLA54626.1"/>
    </source>
</evidence>
<dbReference type="PROSITE" id="PS01124">
    <property type="entry name" value="HTH_ARAC_FAMILY_2"/>
    <property type="match status" value="1"/>
</dbReference>
<dbReference type="InterPro" id="IPR003313">
    <property type="entry name" value="AraC-bd"/>
</dbReference>
<organism evidence="5 6">
    <name type="scientific">Streptococcus macedonicus</name>
    <name type="common">Streptococcus gallolyticus macedonicus</name>
    <dbReference type="NCBI Taxonomy" id="59310"/>
    <lineage>
        <taxon>Bacteria</taxon>
        <taxon>Bacillati</taxon>
        <taxon>Bacillota</taxon>
        <taxon>Bacilli</taxon>
        <taxon>Lactobacillales</taxon>
        <taxon>Streptococcaceae</taxon>
        <taxon>Streptococcus</taxon>
    </lineage>
</organism>
<accession>A0A2I1YIH3</accession>
<dbReference type="EMBL" id="PKIB01000001">
    <property type="protein sequence ID" value="PLA54626.1"/>
    <property type="molecule type" value="Genomic_DNA"/>
</dbReference>
<dbReference type="GO" id="GO:0003700">
    <property type="term" value="F:DNA-binding transcription factor activity"/>
    <property type="evidence" value="ECO:0007669"/>
    <property type="project" value="InterPro"/>
</dbReference>
<dbReference type="InterPro" id="IPR050204">
    <property type="entry name" value="AraC_XylS_family_regulators"/>
</dbReference>
<keyword evidence="2" id="KW-0238">DNA-binding</keyword>
<keyword evidence="1" id="KW-0805">Transcription regulation</keyword>
<evidence type="ECO:0000256" key="1">
    <source>
        <dbReference type="ARBA" id="ARBA00023015"/>
    </source>
</evidence>
<protein>
    <submittedName>
        <fullName evidence="5">AraC family transcriptional regulator</fullName>
    </submittedName>
</protein>
<dbReference type="RefSeq" id="WP_048791495.1">
    <property type="nucleotide sequence ID" value="NZ_PKIB01000001.1"/>
</dbReference>
<dbReference type="SUPFAM" id="SSF46689">
    <property type="entry name" value="Homeodomain-like"/>
    <property type="match status" value="2"/>
</dbReference>
<dbReference type="Pfam" id="PF12833">
    <property type="entry name" value="HTH_18"/>
    <property type="match status" value="1"/>
</dbReference>
<evidence type="ECO:0000259" key="4">
    <source>
        <dbReference type="PROSITE" id="PS01124"/>
    </source>
</evidence>
<dbReference type="PANTHER" id="PTHR46796">
    <property type="entry name" value="HTH-TYPE TRANSCRIPTIONAL ACTIVATOR RHAS-RELATED"/>
    <property type="match status" value="1"/>
</dbReference>
<dbReference type="InterPro" id="IPR018060">
    <property type="entry name" value="HTH_AraC"/>
</dbReference>
<dbReference type="InterPro" id="IPR037923">
    <property type="entry name" value="HTH-like"/>
</dbReference>
<comment type="caution">
    <text evidence="5">The sequence shown here is derived from an EMBL/GenBank/DDBJ whole genome shotgun (WGS) entry which is preliminary data.</text>
</comment>
<dbReference type="InterPro" id="IPR009057">
    <property type="entry name" value="Homeodomain-like_sf"/>
</dbReference>
<reference evidence="5 6" key="1">
    <citation type="submission" date="2017-12" db="EMBL/GenBank/DDBJ databases">
        <title>Phylogenetic diversity of female urinary microbiome.</title>
        <authorList>
            <person name="Thomas-White K."/>
            <person name="Wolfe A.J."/>
        </authorList>
    </citation>
    <scope>NUCLEOTIDE SEQUENCE [LARGE SCALE GENOMIC DNA]</scope>
    <source>
        <strain evidence="5 6">UMB0733</strain>
    </source>
</reference>
<evidence type="ECO:0000256" key="3">
    <source>
        <dbReference type="ARBA" id="ARBA00023163"/>
    </source>
</evidence>
<evidence type="ECO:0000256" key="2">
    <source>
        <dbReference type="ARBA" id="ARBA00023125"/>
    </source>
</evidence>
<gene>
    <name evidence="5" type="ORF">CYK21_00450</name>
</gene>
<dbReference type="Gene3D" id="1.10.10.60">
    <property type="entry name" value="Homeodomain-like"/>
    <property type="match status" value="2"/>
</dbReference>
<dbReference type="Pfam" id="PF02311">
    <property type="entry name" value="AraC_binding"/>
    <property type="match status" value="1"/>
</dbReference>
<name>A0A2I1YIH3_STRMC</name>
<dbReference type="GO" id="GO:0043565">
    <property type="term" value="F:sequence-specific DNA binding"/>
    <property type="evidence" value="ECO:0007669"/>
    <property type="project" value="InterPro"/>
</dbReference>
<keyword evidence="3" id="KW-0804">Transcription</keyword>
<dbReference type="AlphaFoldDB" id="A0A2I1YIH3"/>